<sequence length="57" mass="6230">MPDMTSADRRLRVVVDAARSDKPAQALDLALADIQDRYGADAALAVARVMKYPNKLD</sequence>
<dbReference type="EMBL" id="AP022588">
    <property type="protein sequence ID" value="BBY28936.1"/>
    <property type="molecule type" value="Genomic_DNA"/>
</dbReference>
<name>A0A7I7QSU0_9MYCO</name>
<keyword evidence="2" id="KW-1185">Reference proteome</keyword>
<dbReference type="KEGG" id="msei:MSEDJ_30320"/>
<organism evidence="1 2">
    <name type="scientific">Mycolicibacterium sediminis</name>
    <dbReference type="NCBI Taxonomy" id="1286180"/>
    <lineage>
        <taxon>Bacteria</taxon>
        <taxon>Bacillati</taxon>
        <taxon>Actinomycetota</taxon>
        <taxon>Actinomycetes</taxon>
        <taxon>Mycobacteriales</taxon>
        <taxon>Mycobacteriaceae</taxon>
        <taxon>Mycolicibacterium</taxon>
    </lineage>
</organism>
<accession>A0A7I7QSU0</accession>
<dbReference type="AlphaFoldDB" id="A0A7I7QSU0"/>
<evidence type="ECO:0000313" key="1">
    <source>
        <dbReference type="EMBL" id="BBY28936.1"/>
    </source>
</evidence>
<proteinExistence type="predicted"/>
<reference evidence="1 2" key="1">
    <citation type="journal article" date="2019" name="Emerg. Microbes Infect.">
        <title>Comprehensive subspecies identification of 175 nontuberculous mycobacteria species based on 7547 genomic profiles.</title>
        <authorList>
            <person name="Matsumoto Y."/>
            <person name="Kinjo T."/>
            <person name="Motooka D."/>
            <person name="Nabeya D."/>
            <person name="Jung N."/>
            <person name="Uechi K."/>
            <person name="Horii T."/>
            <person name="Iida T."/>
            <person name="Fujita J."/>
            <person name="Nakamura S."/>
        </authorList>
    </citation>
    <scope>NUCLEOTIDE SEQUENCE [LARGE SCALE GENOMIC DNA]</scope>
    <source>
        <strain evidence="1 2">JCM 17899</strain>
    </source>
</reference>
<protein>
    <submittedName>
        <fullName evidence="1">Uncharacterized protein</fullName>
    </submittedName>
</protein>
<gene>
    <name evidence="1" type="ORF">MSEDJ_30320</name>
</gene>
<dbReference type="Proteomes" id="UP000467193">
    <property type="component" value="Chromosome"/>
</dbReference>
<evidence type="ECO:0000313" key="2">
    <source>
        <dbReference type="Proteomes" id="UP000467193"/>
    </source>
</evidence>